<feature type="non-terminal residue" evidence="8">
    <location>
        <position position="115"/>
    </location>
</feature>
<dbReference type="EC" id="3.2.2.-" evidence="6"/>
<dbReference type="InterPro" id="IPR019438">
    <property type="entry name" value="Q_salvage"/>
</dbReference>
<evidence type="ECO:0000256" key="3">
    <source>
        <dbReference type="ARBA" id="ARBA00035306"/>
    </source>
</evidence>
<proteinExistence type="inferred from homology"/>
<feature type="transmembrane region" description="Helical" evidence="7">
    <location>
        <begin position="6"/>
        <end position="24"/>
    </location>
</feature>
<organism evidence="8 9">
    <name type="scientific">Characodon lateralis</name>
    <dbReference type="NCBI Taxonomy" id="208331"/>
    <lineage>
        <taxon>Eukaryota</taxon>
        <taxon>Metazoa</taxon>
        <taxon>Chordata</taxon>
        <taxon>Craniata</taxon>
        <taxon>Vertebrata</taxon>
        <taxon>Euteleostomi</taxon>
        <taxon>Actinopterygii</taxon>
        <taxon>Neopterygii</taxon>
        <taxon>Teleostei</taxon>
        <taxon>Neoteleostei</taxon>
        <taxon>Acanthomorphata</taxon>
        <taxon>Ovalentaria</taxon>
        <taxon>Atherinomorphae</taxon>
        <taxon>Cyprinodontiformes</taxon>
        <taxon>Goodeidae</taxon>
        <taxon>Characodon</taxon>
    </lineage>
</organism>
<comment type="similarity">
    <text evidence="2 6">Belongs to the QNG1 protein family.</text>
</comment>
<keyword evidence="7" id="KW-1133">Transmembrane helix</keyword>
<dbReference type="EMBL" id="JAHUTJ010065909">
    <property type="protein sequence ID" value="MED6289774.1"/>
    <property type="molecule type" value="Genomic_DNA"/>
</dbReference>
<sequence length="115" mass="13304">MRAQQLAFHSNVSGVFCFYLMVFYKPLQALNWVFVVDTMNFSFWPEKEAQQCEVTYKGTTYTGFMTLCAAITRAMEEGVPITDPKYFSQISVEELGHVLRSDNETAMPMLQERHQ</sequence>
<keyword evidence="1 6" id="KW-0378">Hydrolase</keyword>
<keyword evidence="7" id="KW-0472">Membrane</keyword>
<dbReference type="PANTHER" id="PTHR21314">
    <property type="entry name" value="QUEUOSINE 5'-PHOSPHATE N-GLYCOSYLASE_HYDROLASE-RELATED"/>
    <property type="match status" value="1"/>
</dbReference>
<dbReference type="PANTHER" id="PTHR21314:SF0">
    <property type="entry name" value="QUEUOSINE 5'-PHOSPHATE N-GLYCOSYLASE_HYDROLASE"/>
    <property type="match status" value="1"/>
</dbReference>
<evidence type="ECO:0000256" key="5">
    <source>
        <dbReference type="ARBA" id="ARBA00048204"/>
    </source>
</evidence>
<evidence type="ECO:0000256" key="7">
    <source>
        <dbReference type="SAM" id="Phobius"/>
    </source>
</evidence>
<evidence type="ECO:0000256" key="6">
    <source>
        <dbReference type="RuleBase" id="RU365002"/>
    </source>
</evidence>
<evidence type="ECO:0000256" key="4">
    <source>
        <dbReference type="ARBA" id="ARBA00035393"/>
    </source>
</evidence>
<comment type="catalytic activity">
    <reaction evidence="5 6">
        <text>queuosine 5'-phosphate + H2O = queuine + D-ribose 5-phosphate</text>
        <dbReference type="Rhea" id="RHEA:75387"/>
        <dbReference type="ChEBI" id="CHEBI:15377"/>
        <dbReference type="ChEBI" id="CHEBI:17433"/>
        <dbReference type="ChEBI" id="CHEBI:78346"/>
        <dbReference type="ChEBI" id="CHEBI:194371"/>
    </reaction>
    <physiologicalReaction direction="left-to-right" evidence="5 6">
        <dbReference type="Rhea" id="RHEA:75388"/>
    </physiologicalReaction>
</comment>
<evidence type="ECO:0000256" key="2">
    <source>
        <dbReference type="ARBA" id="ARBA00035119"/>
    </source>
</evidence>
<accession>A0ABU7ERI8</accession>
<evidence type="ECO:0000256" key="1">
    <source>
        <dbReference type="ARBA" id="ARBA00022801"/>
    </source>
</evidence>
<comment type="function">
    <text evidence="6">Catalyzes the hydrolysis of queuosine 5'-phosphate, releasing the nucleobase queuine (q). Is required for salvage of queuine from exogenous queuosine (Q) that is imported and then converted to queuosine 5'-phosphate intracellularly.</text>
</comment>
<reference evidence="8 9" key="1">
    <citation type="submission" date="2021-06" db="EMBL/GenBank/DDBJ databases">
        <authorList>
            <person name="Palmer J.M."/>
        </authorList>
    </citation>
    <scope>NUCLEOTIDE SEQUENCE [LARGE SCALE GENOMIC DNA]</scope>
    <source>
        <strain evidence="8 9">CL_MEX2019</strain>
        <tissue evidence="8">Muscle</tissue>
    </source>
</reference>
<dbReference type="Pfam" id="PF10343">
    <property type="entry name" value="Q_salvage"/>
    <property type="match status" value="1"/>
</dbReference>
<protein>
    <recommendedName>
        <fullName evidence="3 6">Queuosine 5'-phosphate N-glycosylase/hydrolase</fullName>
        <ecNumber evidence="6">3.2.2.-</ecNumber>
    </recommendedName>
    <alternativeName>
        <fullName evidence="4 6">Queuosine-nucleotide N-glycosylase/hydrolase</fullName>
    </alternativeName>
</protein>
<dbReference type="Proteomes" id="UP001352852">
    <property type="component" value="Unassembled WGS sequence"/>
</dbReference>
<name>A0ABU7ERI8_9TELE</name>
<evidence type="ECO:0000313" key="8">
    <source>
        <dbReference type="EMBL" id="MED6289774.1"/>
    </source>
</evidence>
<keyword evidence="7" id="KW-0812">Transmembrane</keyword>
<gene>
    <name evidence="8" type="ORF">CHARACLAT_006429</name>
</gene>
<evidence type="ECO:0000313" key="9">
    <source>
        <dbReference type="Proteomes" id="UP001352852"/>
    </source>
</evidence>
<comment type="caution">
    <text evidence="8">The sequence shown here is derived from an EMBL/GenBank/DDBJ whole genome shotgun (WGS) entry which is preliminary data.</text>
</comment>
<keyword evidence="9" id="KW-1185">Reference proteome</keyword>